<evidence type="ECO:0000256" key="2">
    <source>
        <dbReference type="ARBA" id="ARBA00022729"/>
    </source>
</evidence>
<dbReference type="Gene3D" id="2.60.40.10">
    <property type="entry name" value="Immunoglobulins"/>
    <property type="match status" value="1"/>
</dbReference>
<dbReference type="GO" id="GO:0005102">
    <property type="term" value="F:signaling receptor binding"/>
    <property type="evidence" value="ECO:0007669"/>
    <property type="project" value="TreeGrafter"/>
</dbReference>
<dbReference type="PANTHER" id="PTHR24100:SF151">
    <property type="entry name" value="ICOS LIGAND"/>
    <property type="match status" value="1"/>
</dbReference>
<keyword evidence="8" id="KW-1133">Transmembrane helix</keyword>
<dbReference type="AlphaFoldDB" id="A0A6P8U5G4"/>
<evidence type="ECO:0000256" key="7">
    <source>
        <dbReference type="SAM" id="MobiDB-lite"/>
    </source>
</evidence>
<feature type="signal peptide" evidence="9">
    <location>
        <begin position="1"/>
        <end position="33"/>
    </location>
</feature>
<evidence type="ECO:0000313" key="11">
    <source>
        <dbReference type="Proteomes" id="UP000515161"/>
    </source>
</evidence>
<comment type="subcellular location">
    <subcellularLocation>
        <location evidence="1">Membrane</location>
    </subcellularLocation>
</comment>
<dbReference type="InParanoid" id="A0A6P8U5G4"/>
<dbReference type="FunFam" id="2.60.40.10:FF:000142">
    <property type="entry name" value="V-set domain-containing T-cell activation inhibitor 1"/>
    <property type="match status" value="1"/>
</dbReference>
<keyword evidence="6" id="KW-0393">Immunoglobulin domain</keyword>
<dbReference type="InterPro" id="IPR003599">
    <property type="entry name" value="Ig_sub"/>
</dbReference>
<evidence type="ECO:0000259" key="10">
    <source>
        <dbReference type="PROSITE" id="PS50835"/>
    </source>
</evidence>
<dbReference type="SMART" id="SM00409">
    <property type="entry name" value="IG"/>
    <property type="match status" value="1"/>
</dbReference>
<keyword evidence="5" id="KW-0325">Glycoprotein</keyword>
<dbReference type="InterPro" id="IPR013783">
    <property type="entry name" value="Ig-like_fold"/>
</dbReference>
<dbReference type="Proteomes" id="UP000515161">
    <property type="component" value="Unplaced"/>
</dbReference>
<feature type="region of interest" description="Disordered" evidence="7">
    <location>
        <begin position="164"/>
        <end position="187"/>
    </location>
</feature>
<evidence type="ECO:0000313" key="12">
    <source>
        <dbReference type="RefSeq" id="XP_034072006.1"/>
    </source>
</evidence>
<evidence type="ECO:0000256" key="3">
    <source>
        <dbReference type="ARBA" id="ARBA00023136"/>
    </source>
</evidence>
<keyword evidence="8" id="KW-0812">Transmembrane</keyword>
<protein>
    <submittedName>
        <fullName evidence="12">Myelin-oligodendrocyte glycoprotein-like</fullName>
    </submittedName>
</protein>
<accession>A0A6P8U5G4</accession>
<keyword evidence="4" id="KW-1015">Disulfide bond</keyword>
<dbReference type="GO" id="GO:0050863">
    <property type="term" value="P:regulation of T cell activation"/>
    <property type="evidence" value="ECO:0007669"/>
    <property type="project" value="UniProtKB-ARBA"/>
</dbReference>
<dbReference type="OrthoDB" id="9898017at2759"/>
<keyword evidence="11" id="KW-1185">Reference proteome</keyword>
<dbReference type="InterPro" id="IPR050504">
    <property type="entry name" value="IgSF_BTN/MOG"/>
</dbReference>
<feature type="domain" description="Ig-like" evidence="10">
    <location>
        <begin position="35"/>
        <end position="140"/>
    </location>
</feature>
<evidence type="ECO:0000256" key="1">
    <source>
        <dbReference type="ARBA" id="ARBA00004370"/>
    </source>
</evidence>
<dbReference type="GO" id="GO:1903037">
    <property type="term" value="P:regulation of leukocyte cell-cell adhesion"/>
    <property type="evidence" value="ECO:0007669"/>
    <property type="project" value="UniProtKB-ARBA"/>
</dbReference>
<name>A0A6P8U5G4_GYMAC</name>
<dbReference type="InterPro" id="IPR036179">
    <property type="entry name" value="Ig-like_dom_sf"/>
</dbReference>
<evidence type="ECO:0000256" key="6">
    <source>
        <dbReference type="ARBA" id="ARBA00023319"/>
    </source>
</evidence>
<dbReference type="RefSeq" id="XP_034072006.1">
    <property type="nucleotide sequence ID" value="XM_034216115.1"/>
</dbReference>
<evidence type="ECO:0000256" key="9">
    <source>
        <dbReference type="SAM" id="SignalP"/>
    </source>
</evidence>
<dbReference type="Pfam" id="PF07686">
    <property type="entry name" value="V-set"/>
    <property type="match status" value="1"/>
</dbReference>
<dbReference type="GO" id="GO:0001817">
    <property type="term" value="P:regulation of cytokine production"/>
    <property type="evidence" value="ECO:0007669"/>
    <property type="project" value="TreeGrafter"/>
</dbReference>
<organism evidence="11 12">
    <name type="scientific">Gymnodraco acuticeps</name>
    <name type="common">Antarctic dragonfish</name>
    <dbReference type="NCBI Taxonomy" id="8218"/>
    <lineage>
        <taxon>Eukaryota</taxon>
        <taxon>Metazoa</taxon>
        <taxon>Chordata</taxon>
        <taxon>Craniata</taxon>
        <taxon>Vertebrata</taxon>
        <taxon>Euteleostomi</taxon>
        <taxon>Actinopterygii</taxon>
        <taxon>Neopterygii</taxon>
        <taxon>Teleostei</taxon>
        <taxon>Neoteleostei</taxon>
        <taxon>Acanthomorphata</taxon>
        <taxon>Eupercaria</taxon>
        <taxon>Perciformes</taxon>
        <taxon>Notothenioidei</taxon>
        <taxon>Bathydraconidae</taxon>
        <taxon>Gymnodraco</taxon>
    </lineage>
</organism>
<proteinExistence type="predicted"/>
<dbReference type="InterPro" id="IPR013106">
    <property type="entry name" value="Ig_V-set"/>
</dbReference>
<dbReference type="SUPFAM" id="SSF48726">
    <property type="entry name" value="Immunoglobulin"/>
    <property type="match status" value="1"/>
</dbReference>
<evidence type="ECO:0000256" key="8">
    <source>
        <dbReference type="SAM" id="Phobius"/>
    </source>
</evidence>
<dbReference type="PANTHER" id="PTHR24100">
    <property type="entry name" value="BUTYROPHILIN"/>
    <property type="match status" value="1"/>
</dbReference>
<dbReference type="GO" id="GO:0009897">
    <property type="term" value="C:external side of plasma membrane"/>
    <property type="evidence" value="ECO:0007669"/>
    <property type="project" value="TreeGrafter"/>
</dbReference>
<feature type="chain" id="PRO_5028319354" evidence="9">
    <location>
        <begin position="34"/>
        <end position="228"/>
    </location>
</feature>
<reference evidence="12" key="1">
    <citation type="submission" date="2025-08" db="UniProtKB">
        <authorList>
            <consortium name="RefSeq"/>
        </authorList>
    </citation>
    <scope>IDENTIFICATION</scope>
</reference>
<evidence type="ECO:0000256" key="5">
    <source>
        <dbReference type="ARBA" id="ARBA00023180"/>
    </source>
</evidence>
<keyword evidence="3 8" id="KW-0472">Membrane</keyword>
<dbReference type="GO" id="GO:0050852">
    <property type="term" value="P:T cell receptor signaling pathway"/>
    <property type="evidence" value="ECO:0007669"/>
    <property type="project" value="TreeGrafter"/>
</dbReference>
<feature type="compositionally biased region" description="Polar residues" evidence="7">
    <location>
        <begin position="164"/>
        <end position="174"/>
    </location>
</feature>
<keyword evidence="2 9" id="KW-0732">Signal</keyword>
<gene>
    <name evidence="12" type="primary">LOC117546032</name>
</gene>
<feature type="transmembrane region" description="Helical" evidence="8">
    <location>
        <begin position="194"/>
        <end position="216"/>
    </location>
</feature>
<dbReference type="InterPro" id="IPR007110">
    <property type="entry name" value="Ig-like_dom"/>
</dbReference>
<dbReference type="PROSITE" id="PS50835">
    <property type="entry name" value="IG_LIKE"/>
    <property type="match status" value="1"/>
</dbReference>
<dbReference type="KEGG" id="gacu:117546032"/>
<dbReference type="GeneID" id="117546032"/>
<sequence>MDCDGLFYSVSPSPVKLRFIFVVLWLFSPPAAGQPQVIGSLQSIRAAPGDDINLPCHVEPPINVSGLTVEWSRPDLKPDPNDRLSRVDYVHLYRDRREVTDIKISSYVGRTLLSTEGLGKGDISLKIYNVTLEDEGRFRCFIPKLEGQKKSAIVVLVVEQNSPTTETPLQSRDLQTPDPKEETADKGVSSRSNVIPVVVFSCLSVFLLMVILTVGVTKCRKPEVSNVI</sequence>
<evidence type="ECO:0000256" key="4">
    <source>
        <dbReference type="ARBA" id="ARBA00023157"/>
    </source>
</evidence>